<reference evidence="2" key="1">
    <citation type="submission" date="2021-07" db="EMBL/GenBank/DDBJ databases">
        <title>Aureisphaera sp. CAU 1614 isolated from sea sediment.</title>
        <authorList>
            <person name="Kim W."/>
        </authorList>
    </citation>
    <scope>NUCLEOTIDE SEQUENCE</scope>
    <source>
        <strain evidence="2">CAU 1614</strain>
    </source>
</reference>
<dbReference type="EMBL" id="JAHWDP010000003">
    <property type="protein sequence ID" value="MBW2938414.1"/>
    <property type="molecule type" value="Genomic_DNA"/>
</dbReference>
<dbReference type="PANTHER" id="PTHR43415">
    <property type="entry name" value="SPERMIDINE N(1)-ACETYLTRANSFERASE"/>
    <property type="match status" value="1"/>
</dbReference>
<accession>A0A9X1FQU0</accession>
<gene>
    <name evidence="2" type="ORF">KXJ69_09870</name>
</gene>
<feature type="domain" description="N-acetyltransferase" evidence="1">
    <location>
        <begin position="8"/>
        <end position="174"/>
    </location>
</feature>
<protein>
    <submittedName>
        <fullName evidence="2">GNAT family N-acetyltransferase</fullName>
    </submittedName>
</protein>
<organism evidence="2 3">
    <name type="scientific">Halomarinibacterium sedimenti</name>
    <dbReference type="NCBI Taxonomy" id="2857106"/>
    <lineage>
        <taxon>Bacteria</taxon>
        <taxon>Pseudomonadati</taxon>
        <taxon>Bacteroidota</taxon>
        <taxon>Flavobacteriia</taxon>
        <taxon>Flavobacteriales</taxon>
        <taxon>Flavobacteriaceae</taxon>
        <taxon>Halomarinibacterium</taxon>
    </lineage>
</organism>
<dbReference type="PANTHER" id="PTHR43415:SF3">
    <property type="entry name" value="GNAT-FAMILY ACETYLTRANSFERASE"/>
    <property type="match status" value="1"/>
</dbReference>
<evidence type="ECO:0000313" key="3">
    <source>
        <dbReference type="Proteomes" id="UP001138686"/>
    </source>
</evidence>
<keyword evidence="3" id="KW-1185">Reference proteome</keyword>
<dbReference type="PROSITE" id="PS51186">
    <property type="entry name" value="GNAT"/>
    <property type="match status" value="1"/>
</dbReference>
<proteinExistence type="predicted"/>
<comment type="caution">
    <text evidence="2">The sequence shown here is derived from an EMBL/GenBank/DDBJ whole genome shotgun (WGS) entry which is preliminary data.</text>
</comment>
<evidence type="ECO:0000313" key="2">
    <source>
        <dbReference type="EMBL" id="MBW2938414.1"/>
    </source>
</evidence>
<dbReference type="CDD" id="cd04301">
    <property type="entry name" value="NAT_SF"/>
    <property type="match status" value="1"/>
</dbReference>
<dbReference type="Proteomes" id="UP001138686">
    <property type="component" value="Unassembled WGS sequence"/>
</dbReference>
<dbReference type="RefSeq" id="WP_219052924.1">
    <property type="nucleotide sequence ID" value="NZ_JAHWDP010000003.1"/>
</dbReference>
<evidence type="ECO:0000259" key="1">
    <source>
        <dbReference type="PROSITE" id="PS51186"/>
    </source>
</evidence>
<dbReference type="AlphaFoldDB" id="A0A9X1FQU0"/>
<dbReference type="Pfam" id="PF13302">
    <property type="entry name" value="Acetyltransf_3"/>
    <property type="match status" value="1"/>
</dbReference>
<dbReference type="InterPro" id="IPR000182">
    <property type="entry name" value="GNAT_dom"/>
</dbReference>
<name>A0A9X1FQU0_9FLAO</name>
<sequence>MTLQGEHMYLRALEPSDLDFLYQLENDESIWEVSNTTTPYSKFILKQYLENAHRDIYEVKQLRLAICLKSTETVIGFIDLFDFEPKHKRVGLGIVIASKEERGKGYAAEAIQLTCKYAFTHLNVHQLYANITSDNKKSIHLFEKLGFQKSGEKKDWIFSEGRFKNELLYQLIHE</sequence>
<dbReference type="GO" id="GO:0016747">
    <property type="term" value="F:acyltransferase activity, transferring groups other than amino-acyl groups"/>
    <property type="evidence" value="ECO:0007669"/>
    <property type="project" value="InterPro"/>
</dbReference>